<evidence type="ECO:0000313" key="4">
    <source>
        <dbReference type="Proteomes" id="UP000001940"/>
    </source>
</evidence>
<proteinExistence type="predicted"/>
<dbReference type="PANTHER" id="PTHR36947">
    <property type="entry name" value="PROTEIN CBG04364"/>
    <property type="match status" value="1"/>
</dbReference>
<dbReference type="WormBase" id="Y53F4B.24b">
    <property type="protein sequence ID" value="CE54253"/>
    <property type="gene ID" value="WBGene00013170"/>
</dbReference>
<dbReference type="InParanoid" id="A0A7R9SV95"/>
<evidence type="ECO:0000313" key="3">
    <source>
        <dbReference type="EMBL" id="CAD8118787.1"/>
    </source>
</evidence>
<organism evidence="3 4">
    <name type="scientific">Caenorhabditis elegans</name>
    <dbReference type="NCBI Taxonomy" id="6239"/>
    <lineage>
        <taxon>Eukaryota</taxon>
        <taxon>Metazoa</taxon>
        <taxon>Ecdysozoa</taxon>
        <taxon>Nematoda</taxon>
        <taxon>Chromadorea</taxon>
        <taxon>Rhabditida</taxon>
        <taxon>Rhabditina</taxon>
        <taxon>Rhabditomorpha</taxon>
        <taxon>Rhabditoidea</taxon>
        <taxon>Rhabditidae</taxon>
        <taxon>Peloderinae</taxon>
        <taxon>Caenorhabditis</taxon>
    </lineage>
</organism>
<reference evidence="3 4" key="1">
    <citation type="journal article" date="1998" name="Science">
        <title>Genome sequence of the nematode C. elegans: a platform for investigating biology.</title>
        <authorList>
            <consortium name="The C. elegans sequencing consortium"/>
            <person name="Sulson J.E."/>
            <person name="Waterston R."/>
        </authorList>
    </citation>
    <scope>NUCLEOTIDE SEQUENCE [LARGE SCALE GENOMIC DNA]</scope>
    <source>
        <strain evidence="3 4">Bristol N2</strain>
    </source>
</reference>
<evidence type="ECO:0000256" key="1">
    <source>
        <dbReference type="SAM" id="MobiDB-lite"/>
    </source>
</evidence>
<protein>
    <submittedName>
        <fullName evidence="3">PH domain-containing protein</fullName>
    </submittedName>
</protein>
<dbReference type="InterPro" id="IPR056680">
    <property type="entry name" value="DUF7778"/>
</dbReference>
<dbReference type="Pfam" id="PF24998">
    <property type="entry name" value="DUF7778"/>
    <property type="match status" value="1"/>
</dbReference>
<feature type="domain" description="DUF7778" evidence="2">
    <location>
        <begin position="26"/>
        <end position="144"/>
    </location>
</feature>
<evidence type="ECO:0000313" key="5">
    <source>
        <dbReference type="WormBase" id="Y53F4B.24b"/>
    </source>
</evidence>
<dbReference type="AlphaFoldDB" id="A0A7R9SV95"/>
<dbReference type="EMBL" id="BX284602">
    <property type="protein sequence ID" value="CAD8118787.1"/>
    <property type="molecule type" value="Genomic_DNA"/>
</dbReference>
<evidence type="ECO:0000259" key="2">
    <source>
        <dbReference type="Pfam" id="PF24998"/>
    </source>
</evidence>
<dbReference type="FunCoup" id="A0A7R9SV95">
    <property type="interactions" value="13"/>
</dbReference>
<dbReference type="PANTHER" id="PTHR36947:SF6">
    <property type="entry name" value="TLDC DOMAIN-CONTAINING PROTEIN"/>
    <property type="match status" value="1"/>
</dbReference>
<dbReference type="Proteomes" id="UP000001940">
    <property type="component" value="Chromosome II"/>
</dbReference>
<name>A0A7R9SV95_CAEEL</name>
<dbReference type="OrthoDB" id="5797566at2759"/>
<keyword evidence="4" id="KW-1185">Reference proteome</keyword>
<gene>
    <name evidence="3" type="ORF">CELE_Y53F4B.24</name>
    <name evidence="3 5" type="ORF">Y53F4B.24</name>
</gene>
<feature type="region of interest" description="Disordered" evidence="1">
    <location>
        <begin position="340"/>
        <end position="363"/>
    </location>
</feature>
<sequence length="363" mass="40993">MQGMSSEIMSESLCLDQLETSKSVTKVQPLPGVGLWDDSNALLKDYINTFFTKRSTIFRVKQPMLSRKRVIVLTPDDILLVYETNCTGYSFNVHDALRMKTSCFGFSRADINKTYTITLKYKFGYVNLVLVNEQISVWRRTLSTIYESGQFDQILYNDLTLYTAKDEETDETLVSNRSDFEYTNDAISLKSAHGYLNLSPSEPDATLDRTQTEENCSMNINSNRSSTCIAPTIRSTISRASVISLRQNLLESHQAHAQNAPALPQAPPPKSSLFFSSIRQGALRVAYLAKKFECKKSGKKSENSEKIRSPPLEVLFPPLPVQQLQEEDLKSLKSLKSPRLSKLDFTPSKKSMKVSMKNMELDS</sequence>
<accession>A0A7R9SV95</accession>
<feature type="compositionally biased region" description="Low complexity" evidence="1">
    <location>
        <begin position="353"/>
        <end position="363"/>
    </location>
</feature>
<dbReference type="AGR" id="WB:WBGene00013170"/>